<keyword evidence="4" id="KW-1185">Reference proteome</keyword>
<dbReference type="EMBL" id="UYYG01001150">
    <property type="protein sequence ID" value="VDN54668.1"/>
    <property type="molecule type" value="Genomic_DNA"/>
</dbReference>
<evidence type="ECO:0000313" key="2">
    <source>
        <dbReference type="EMBL" id="VDN54668.1"/>
    </source>
</evidence>
<feature type="signal peptide" evidence="1">
    <location>
        <begin position="1"/>
        <end position="17"/>
    </location>
</feature>
<dbReference type="WBParaSite" id="DME_0000028101-mRNA-1">
    <property type="protein sequence ID" value="DME_0000028101-mRNA-1"/>
    <property type="gene ID" value="DME_0000028101"/>
</dbReference>
<evidence type="ECO:0000313" key="4">
    <source>
        <dbReference type="Proteomes" id="UP000274756"/>
    </source>
</evidence>
<dbReference type="Proteomes" id="UP000274756">
    <property type="component" value="Unassembled WGS sequence"/>
</dbReference>
<proteinExistence type="predicted"/>
<keyword evidence="1" id="KW-0732">Signal</keyword>
<protein>
    <submittedName>
        <fullName evidence="5">DUF1080 domain-containing protein</fullName>
    </submittedName>
</protein>
<feature type="chain" id="PRO_5041042204" evidence="1">
    <location>
        <begin position="18"/>
        <end position="109"/>
    </location>
</feature>
<dbReference type="PANTHER" id="PTHR37427:SF2">
    <property type="entry name" value="SECRETED PROTEIN"/>
    <property type="match status" value="1"/>
</dbReference>
<evidence type="ECO:0000313" key="3">
    <source>
        <dbReference type="Proteomes" id="UP000038040"/>
    </source>
</evidence>
<organism evidence="3 5">
    <name type="scientific">Dracunculus medinensis</name>
    <name type="common">Guinea worm</name>
    <dbReference type="NCBI Taxonomy" id="318479"/>
    <lineage>
        <taxon>Eukaryota</taxon>
        <taxon>Metazoa</taxon>
        <taxon>Ecdysozoa</taxon>
        <taxon>Nematoda</taxon>
        <taxon>Chromadorea</taxon>
        <taxon>Rhabditida</taxon>
        <taxon>Spirurina</taxon>
        <taxon>Dracunculoidea</taxon>
        <taxon>Dracunculidae</taxon>
        <taxon>Dracunculus</taxon>
    </lineage>
</organism>
<dbReference type="PANTHER" id="PTHR37427">
    <property type="entry name" value="PROTEIN CBG20963-RELATED"/>
    <property type="match status" value="1"/>
</dbReference>
<dbReference type="OrthoDB" id="5860061at2759"/>
<evidence type="ECO:0000256" key="1">
    <source>
        <dbReference type="SAM" id="SignalP"/>
    </source>
</evidence>
<sequence length="109" mass="12322">MLKLLFCLFCVICVTFACDIIVRLKSDTDKKFQAQIAAPNGRKSDKWTFSKKGERQTFQQRADECGLKDWEITTYENGKEISNKSRQGAICTGQCAPLASIQQKPTKKP</sequence>
<reference evidence="2 4" key="2">
    <citation type="submission" date="2018-11" db="EMBL/GenBank/DDBJ databases">
        <authorList>
            <consortium name="Pathogen Informatics"/>
        </authorList>
    </citation>
    <scope>NUCLEOTIDE SEQUENCE [LARGE SCALE GENOMIC DNA]</scope>
</reference>
<gene>
    <name evidence="2" type="ORF">DME_LOCUS4641</name>
</gene>
<dbReference type="Proteomes" id="UP000038040">
    <property type="component" value="Unplaced"/>
</dbReference>
<evidence type="ECO:0000313" key="5">
    <source>
        <dbReference type="WBParaSite" id="DME_0000028101-mRNA-1"/>
    </source>
</evidence>
<dbReference type="STRING" id="318479.A0A0N4U126"/>
<reference evidence="5" key="1">
    <citation type="submission" date="2017-02" db="UniProtKB">
        <authorList>
            <consortium name="WormBaseParasite"/>
        </authorList>
    </citation>
    <scope>IDENTIFICATION</scope>
</reference>
<accession>A0A0N4U126</accession>
<dbReference type="AlphaFoldDB" id="A0A0N4U126"/>
<name>A0A0N4U126_DRAME</name>
<dbReference type="PROSITE" id="PS51257">
    <property type="entry name" value="PROKAR_LIPOPROTEIN"/>
    <property type="match status" value="1"/>
</dbReference>